<sequence length="263" mass="29694">MTDFLKDVFDAAQSRIRSPFIGSIVIVFLAINWQPLFNLLFGETPVLDRLAYFSAKTTAQSLYLWPIFGGIAFALASPWLKFAGAWAAKVPTARLKNLQDEEAHQRQIADIRRSTELEEQRAAEEEARERRKIDAAKRVKEAEEAGGEDLVEEVKDDRATAKVNPRLPLLTSEQNQLMIQASQSGTLHLPIEDPAQRNMLAIGDFDQKAYALTSEEAQANKIKRQAADRLVTMRLLKAMEVDGPWRLTDLGREYVQRLAQRDG</sequence>
<organism evidence="2 3">
    <name type="scientific">Aliiroseovarius halocynthiae</name>
    <dbReference type="NCBI Taxonomy" id="985055"/>
    <lineage>
        <taxon>Bacteria</taxon>
        <taxon>Pseudomonadati</taxon>
        <taxon>Pseudomonadota</taxon>
        <taxon>Alphaproteobacteria</taxon>
        <taxon>Rhodobacterales</taxon>
        <taxon>Paracoccaceae</taxon>
        <taxon>Aliiroseovarius</taxon>
    </lineage>
</organism>
<keyword evidence="3" id="KW-1185">Reference proteome</keyword>
<keyword evidence="1" id="KW-0812">Transmembrane</keyword>
<dbReference type="EMBL" id="VICH01000001">
    <property type="protein sequence ID" value="TQV70478.1"/>
    <property type="molecule type" value="Genomic_DNA"/>
</dbReference>
<proteinExistence type="predicted"/>
<keyword evidence="1" id="KW-1133">Transmembrane helix</keyword>
<accession>A0A545SZS3</accession>
<comment type="caution">
    <text evidence="2">The sequence shown here is derived from an EMBL/GenBank/DDBJ whole genome shotgun (WGS) entry which is preliminary data.</text>
</comment>
<evidence type="ECO:0000313" key="2">
    <source>
        <dbReference type="EMBL" id="TQV70478.1"/>
    </source>
</evidence>
<name>A0A545SZS3_9RHOB</name>
<feature type="transmembrane region" description="Helical" evidence="1">
    <location>
        <begin position="62"/>
        <end position="80"/>
    </location>
</feature>
<evidence type="ECO:0000313" key="3">
    <source>
        <dbReference type="Proteomes" id="UP000315816"/>
    </source>
</evidence>
<reference evidence="2 3" key="1">
    <citation type="submission" date="2019-06" db="EMBL/GenBank/DDBJ databases">
        <title>A novel species of marine bacteria.</title>
        <authorList>
            <person name="Wang Y."/>
        </authorList>
    </citation>
    <scope>NUCLEOTIDE SEQUENCE [LARGE SCALE GENOMIC DNA]</scope>
    <source>
        <strain evidence="2 3">MA1-10</strain>
    </source>
</reference>
<keyword evidence="1" id="KW-0472">Membrane</keyword>
<protein>
    <submittedName>
        <fullName evidence="2">Uncharacterized protein</fullName>
    </submittedName>
</protein>
<dbReference type="AlphaFoldDB" id="A0A545SZS3"/>
<dbReference type="OrthoDB" id="1443905at2"/>
<dbReference type="Proteomes" id="UP000315816">
    <property type="component" value="Unassembled WGS sequence"/>
</dbReference>
<gene>
    <name evidence="2" type="ORF">FIL88_00825</name>
</gene>
<feature type="transmembrane region" description="Helical" evidence="1">
    <location>
        <begin position="20"/>
        <end position="41"/>
    </location>
</feature>
<dbReference type="RefSeq" id="WP_142851929.1">
    <property type="nucleotide sequence ID" value="NZ_FXWW01000002.1"/>
</dbReference>
<evidence type="ECO:0000256" key="1">
    <source>
        <dbReference type="SAM" id="Phobius"/>
    </source>
</evidence>